<name>A0A1B0CVA0_LUTLO</name>
<reference evidence="1" key="1">
    <citation type="submission" date="2020-05" db="UniProtKB">
        <authorList>
            <consortium name="EnsemblMetazoa"/>
        </authorList>
    </citation>
    <scope>IDENTIFICATION</scope>
    <source>
        <strain evidence="1">Jacobina</strain>
    </source>
</reference>
<sequence length="368" mass="42303">MASGKRKKMEVDGRDDNEMDEAYSWSDEHFVETLQTVLGRYYYRSTERLQMKVKPPCYSNLEACSKNHWKSQDITIATHTMQLDCRMQQSNKNFSGLFSNINNFCLQESFPGPDILTSLLQIILSVSEDSTNDIHDEEPPSYVLNMAIQTFEMVLMYFPPCILQLEPHYSTFLTCQCKLEGLEGFASAYGIIPCIVNTLEQLLEADETAMQVDSGSADTEEELRLIQGDGVFEKFRKKTKLERIHLILHLIVKLMEFDLVMWMLRHPKKASESMLKPQKQPLIGKILWPHGDFTITPFMKKCFKVFVRCIRKDLPEDQLAVFGRLIGLILNAVNLCEMQTTSEVQYPCIRQKSTSLADTFMQIITGTT</sequence>
<keyword evidence="2" id="KW-1185">Reference proteome</keyword>
<proteinExistence type="predicted"/>
<dbReference type="EnsemblMetazoa" id="LLOJ008885-RA">
    <property type="protein sequence ID" value="LLOJ008885-PA"/>
    <property type="gene ID" value="LLOJ008885"/>
</dbReference>
<dbReference type="VEuPathDB" id="VectorBase:LLONM1_003458"/>
<evidence type="ECO:0000313" key="1">
    <source>
        <dbReference type="EnsemblMetazoa" id="LLOJ008885-PA"/>
    </source>
</evidence>
<dbReference type="Proteomes" id="UP000092461">
    <property type="component" value="Unassembled WGS sequence"/>
</dbReference>
<dbReference type="AlphaFoldDB" id="A0A1B0CVA0"/>
<evidence type="ECO:0000313" key="2">
    <source>
        <dbReference type="Proteomes" id="UP000092461"/>
    </source>
</evidence>
<dbReference type="EMBL" id="AJWK01030327">
    <property type="status" value="NOT_ANNOTATED_CDS"/>
    <property type="molecule type" value="Genomic_DNA"/>
</dbReference>
<dbReference type="VEuPathDB" id="VectorBase:LLOJ008885"/>
<organism evidence="1 2">
    <name type="scientific">Lutzomyia longipalpis</name>
    <name type="common">Sand fly</name>
    <dbReference type="NCBI Taxonomy" id="7200"/>
    <lineage>
        <taxon>Eukaryota</taxon>
        <taxon>Metazoa</taxon>
        <taxon>Ecdysozoa</taxon>
        <taxon>Arthropoda</taxon>
        <taxon>Hexapoda</taxon>
        <taxon>Insecta</taxon>
        <taxon>Pterygota</taxon>
        <taxon>Neoptera</taxon>
        <taxon>Endopterygota</taxon>
        <taxon>Diptera</taxon>
        <taxon>Nematocera</taxon>
        <taxon>Psychodoidea</taxon>
        <taxon>Psychodidae</taxon>
        <taxon>Lutzomyia</taxon>
        <taxon>Lutzomyia</taxon>
    </lineage>
</organism>
<accession>A0A1B0CVA0</accession>
<protein>
    <submittedName>
        <fullName evidence="1">Uncharacterized protein</fullName>
    </submittedName>
</protein>